<dbReference type="PROSITE" id="PS50897">
    <property type="entry name" value="CTLH"/>
    <property type="match status" value="1"/>
</dbReference>
<dbReference type="PANTHER" id="PTHR15555:SF0">
    <property type="entry name" value="ZINC FINGER HIT DOMAIN-CONTAINING PROTEIN 2"/>
    <property type="match status" value="1"/>
</dbReference>
<keyword evidence="1" id="KW-0863">Zinc-finger</keyword>
<dbReference type="InterPro" id="IPR039646">
    <property type="entry name" value="ZNHIT2"/>
</dbReference>
<evidence type="ECO:0000259" key="3">
    <source>
        <dbReference type="PROSITE" id="PS51083"/>
    </source>
</evidence>
<sequence length="358" mass="40725">MDQQSCHFCSKKPLYTCPQCNVQYCSSECYKSPSHQACSEKFYKNLVEENLKATNSGEDSKKKMVEILKRVHDNENIEGTGVDEDLLDSDDDEDIAERLKNVNLDDSDTVWANLTESEKQEFLELIKSGKTEELIPPWEPWWDSKSLIKDVTNPESKAVAPFMESCPPILSCPPLSQIMKNTPADCVPFNILNVLTSYIWTVRLFNGDHQESCVDATEAILTLSPVLSAEANFSSGEIAVNAPMIEAQNHSYLAENQEFHDTVKKDLRIILEGPSSEFKNYFVMSSLSDLHSLFTSCKKSLKPKKERSHTGLFSSSILNFNQEIVKNHTNVESVSKCIKKIKFYLSYVQEYYYKFVLD</sequence>
<evidence type="ECO:0000313" key="4">
    <source>
        <dbReference type="EMBL" id="KAB7496967.1"/>
    </source>
</evidence>
<evidence type="ECO:0000256" key="1">
    <source>
        <dbReference type="PROSITE-ProRule" id="PRU00453"/>
    </source>
</evidence>
<dbReference type="PROSITE" id="PS51083">
    <property type="entry name" value="ZF_HIT"/>
    <property type="match status" value="1"/>
</dbReference>
<accession>A0A5N5SSG9</accession>
<dbReference type="Pfam" id="PF04438">
    <property type="entry name" value="zf-HIT"/>
    <property type="match status" value="1"/>
</dbReference>
<dbReference type="GO" id="GO:0008270">
    <property type="term" value="F:zinc ion binding"/>
    <property type="evidence" value="ECO:0007669"/>
    <property type="project" value="UniProtKB-UniRule"/>
</dbReference>
<protein>
    <submittedName>
        <fullName evidence="4">Zinc finger HIT domain-containing protein 2</fullName>
    </submittedName>
</protein>
<evidence type="ECO:0000259" key="2">
    <source>
        <dbReference type="PROSITE" id="PS50897"/>
    </source>
</evidence>
<dbReference type="EMBL" id="SEYY01020849">
    <property type="protein sequence ID" value="KAB7496967.1"/>
    <property type="molecule type" value="Genomic_DNA"/>
</dbReference>
<keyword evidence="1" id="KW-0862">Zinc</keyword>
<reference evidence="4 5" key="1">
    <citation type="journal article" date="2019" name="PLoS Biol.">
        <title>Sex chromosomes control vertical transmission of feminizing Wolbachia symbionts in an isopod.</title>
        <authorList>
            <person name="Becking T."/>
            <person name="Chebbi M.A."/>
            <person name="Giraud I."/>
            <person name="Moumen B."/>
            <person name="Laverre T."/>
            <person name="Caubet Y."/>
            <person name="Peccoud J."/>
            <person name="Gilbert C."/>
            <person name="Cordaux R."/>
        </authorList>
    </citation>
    <scope>NUCLEOTIDE SEQUENCE [LARGE SCALE GENOMIC DNA]</scope>
    <source>
        <strain evidence="4">ANa2</strain>
        <tissue evidence="4">Whole body excluding digestive tract and cuticle</tissue>
    </source>
</reference>
<dbReference type="AlphaFoldDB" id="A0A5N5SSG9"/>
<dbReference type="CDD" id="cd23024">
    <property type="entry name" value="zf-HIT_ZNHIT2-3"/>
    <property type="match status" value="1"/>
</dbReference>
<keyword evidence="1" id="KW-0479">Metal-binding</keyword>
<feature type="domain" description="HIT-type" evidence="3">
    <location>
        <begin position="6"/>
        <end position="38"/>
    </location>
</feature>
<gene>
    <name evidence="4" type="primary">ZNHIT2_0</name>
    <name evidence="4" type="ORF">Anas_08015</name>
</gene>
<dbReference type="InterPro" id="IPR007529">
    <property type="entry name" value="Znf_HIT"/>
</dbReference>
<dbReference type="Proteomes" id="UP000326759">
    <property type="component" value="Unassembled WGS sequence"/>
</dbReference>
<dbReference type="OrthoDB" id="10005492at2759"/>
<feature type="domain" description="CTLH" evidence="2">
    <location>
        <begin position="119"/>
        <end position="133"/>
    </location>
</feature>
<dbReference type="Gene3D" id="3.30.60.190">
    <property type="match status" value="1"/>
</dbReference>
<evidence type="ECO:0000313" key="5">
    <source>
        <dbReference type="Proteomes" id="UP000326759"/>
    </source>
</evidence>
<name>A0A5N5SSG9_9CRUS</name>
<keyword evidence="5" id="KW-1185">Reference proteome</keyword>
<proteinExistence type="predicted"/>
<dbReference type="SUPFAM" id="SSF144232">
    <property type="entry name" value="HIT/MYND zinc finger-like"/>
    <property type="match status" value="1"/>
</dbReference>
<comment type="caution">
    <text evidence="4">The sequence shown here is derived from an EMBL/GenBank/DDBJ whole genome shotgun (WGS) entry which is preliminary data.</text>
</comment>
<organism evidence="4 5">
    <name type="scientific">Armadillidium nasatum</name>
    <dbReference type="NCBI Taxonomy" id="96803"/>
    <lineage>
        <taxon>Eukaryota</taxon>
        <taxon>Metazoa</taxon>
        <taxon>Ecdysozoa</taxon>
        <taxon>Arthropoda</taxon>
        <taxon>Crustacea</taxon>
        <taxon>Multicrustacea</taxon>
        <taxon>Malacostraca</taxon>
        <taxon>Eumalacostraca</taxon>
        <taxon>Peracarida</taxon>
        <taxon>Isopoda</taxon>
        <taxon>Oniscidea</taxon>
        <taxon>Crinocheta</taxon>
        <taxon>Armadillidiidae</taxon>
        <taxon>Armadillidium</taxon>
    </lineage>
</organism>
<dbReference type="PANTHER" id="PTHR15555">
    <property type="entry name" value="ZINC FINGER HIT DOMAIN CONTAINING PROTEIN 2 PROTEIN FON -RELATED"/>
    <property type="match status" value="1"/>
</dbReference>
<dbReference type="InterPro" id="IPR006595">
    <property type="entry name" value="CTLH_C"/>
</dbReference>
<feature type="non-terminal residue" evidence="4">
    <location>
        <position position="358"/>
    </location>
</feature>